<keyword evidence="2" id="KW-0326">Glycosidase</keyword>
<evidence type="ECO:0000259" key="3">
    <source>
        <dbReference type="Pfam" id="PF13364"/>
    </source>
</evidence>
<dbReference type="Gene3D" id="1.10.510.10">
    <property type="entry name" value="Transferase(Phosphotransferase) domain 1"/>
    <property type="match status" value="1"/>
</dbReference>
<comment type="caution">
    <text evidence="4">The sequence shown here is derived from an EMBL/GenBank/DDBJ whole genome shotgun (WGS) entry which is preliminary data.</text>
</comment>
<dbReference type="EMBL" id="AYKW01000004">
    <property type="protein sequence ID" value="PIL34769.1"/>
    <property type="molecule type" value="Genomic_DNA"/>
</dbReference>
<dbReference type="STRING" id="1077348.A0A2G8SLZ7"/>
<feature type="domain" description="Beta-galactosidase jelly roll" evidence="3">
    <location>
        <begin position="263"/>
        <end position="374"/>
    </location>
</feature>
<accession>A0A2G8SLZ7</accession>
<evidence type="ECO:0000313" key="4">
    <source>
        <dbReference type="EMBL" id="PIL34769.1"/>
    </source>
</evidence>
<name>A0A2G8SLZ7_9APHY</name>
<dbReference type="OrthoDB" id="1657402at2759"/>
<dbReference type="GO" id="GO:0004565">
    <property type="term" value="F:beta-galactosidase activity"/>
    <property type="evidence" value="ECO:0007669"/>
    <property type="project" value="UniProtKB-ARBA"/>
</dbReference>
<reference evidence="4 5" key="1">
    <citation type="journal article" date="2015" name="Sci. Rep.">
        <title>Chromosome-level genome map provides insights into diverse defense mechanisms in the medicinal fungus Ganoderma sinense.</title>
        <authorList>
            <person name="Zhu Y."/>
            <person name="Xu J."/>
            <person name="Sun C."/>
            <person name="Zhou S."/>
            <person name="Xu H."/>
            <person name="Nelson D.R."/>
            <person name="Qian J."/>
            <person name="Song J."/>
            <person name="Luo H."/>
            <person name="Xiang L."/>
            <person name="Li Y."/>
            <person name="Xu Z."/>
            <person name="Ji A."/>
            <person name="Wang L."/>
            <person name="Lu S."/>
            <person name="Hayward A."/>
            <person name="Sun W."/>
            <person name="Li X."/>
            <person name="Schwartz D.C."/>
            <person name="Wang Y."/>
            <person name="Chen S."/>
        </authorList>
    </citation>
    <scope>NUCLEOTIDE SEQUENCE [LARGE SCALE GENOMIC DNA]</scope>
    <source>
        <strain evidence="4 5">ZZ0214-1</strain>
    </source>
</reference>
<dbReference type="InterPro" id="IPR008979">
    <property type="entry name" value="Galactose-bd-like_sf"/>
</dbReference>
<sequence length="399" mass="44370">MSPLLDVPDWLKTHPDLLARDIQLHGAIKPYGSLYYTPRPIGTYIPQYVVKVLDPATEECSINERLQDDLSSPNHGLPCEIIPSEPRLLVMPYAGRLVLMDFKNRPTSFFLDVYHQIIEGVEYLHQLRIAHLDICYANAVSASSHQAATDERLVDGKVYLIDFHTSKQLALGPGRQPPIILPPSQEKKPAGVTTLDPYSFDVYCTGKLMLEILKYTTLKEPDFPWIPRRYAQWLVGNERGCTEFLGRGFPDKVHGVMNEGGLFGEREGWHLPGFDMGNWTARDLSEGLPGGGAGVGFFVTTFDIAFPENTDVLVSFQFEAENTQPYRALLFVNGWKFGKRVADSGPQTKFPVPPGILDYNGRNTVAVALWALDNTAVSPSLELVIDDVLDGPVATNNPV</sequence>
<dbReference type="AlphaFoldDB" id="A0A2G8SLZ7"/>
<organism evidence="4 5">
    <name type="scientific">Ganoderma sinense ZZ0214-1</name>
    <dbReference type="NCBI Taxonomy" id="1077348"/>
    <lineage>
        <taxon>Eukaryota</taxon>
        <taxon>Fungi</taxon>
        <taxon>Dikarya</taxon>
        <taxon>Basidiomycota</taxon>
        <taxon>Agaricomycotina</taxon>
        <taxon>Agaricomycetes</taxon>
        <taxon>Polyporales</taxon>
        <taxon>Polyporaceae</taxon>
        <taxon>Ganoderma</taxon>
    </lineage>
</organism>
<dbReference type="InterPro" id="IPR025300">
    <property type="entry name" value="BetaGal_jelly_roll_dom"/>
</dbReference>
<evidence type="ECO:0000256" key="2">
    <source>
        <dbReference type="ARBA" id="ARBA00023295"/>
    </source>
</evidence>
<dbReference type="Gene3D" id="2.60.120.260">
    <property type="entry name" value="Galactose-binding domain-like"/>
    <property type="match status" value="1"/>
</dbReference>
<evidence type="ECO:0000256" key="1">
    <source>
        <dbReference type="ARBA" id="ARBA00022801"/>
    </source>
</evidence>
<dbReference type="SUPFAM" id="SSF56112">
    <property type="entry name" value="Protein kinase-like (PK-like)"/>
    <property type="match status" value="1"/>
</dbReference>
<keyword evidence="5" id="KW-1185">Reference proteome</keyword>
<gene>
    <name evidence="4" type="ORF">GSI_02556</name>
</gene>
<evidence type="ECO:0000313" key="5">
    <source>
        <dbReference type="Proteomes" id="UP000230002"/>
    </source>
</evidence>
<proteinExistence type="predicted"/>
<keyword evidence="1" id="KW-0378">Hydrolase</keyword>
<dbReference type="InterPro" id="IPR011009">
    <property type="entry name" value="Kinase-like_dom_sf"/>
</dbReference>
<protein>
    <recommendedName>
        <fullName evidence="3">Beta-galactosidase jelly roll domain-containing protein</fullName>
    </recommendedName>
</protein>
<dbReference type="Proteomes" id="UP000230002">
    <property type="component" value="Unassembled WGS sequence"/>
</dbReference>
<dbReference type="SUPFAM" id="SSF49785">
    <property type="entry name" value="Galactose-binding domain-like"/>
    <property type="match status" value="1"/>
</dbReference>
<dbReference type="Pfam" id="PF13364">
    <property type="entry name" value="BetaGal_ABD2"/>
    <property type="match status" value="1"/>
</dbReference>